<dbReference type="CDD" id="cd16128">
    <property type="entry name" value="Ubl_ATG8"/>
    <property type="match status" value="1"/>
</dbReference>
<keyword evidence="6" id="KW-0963">Cytoplasm</keyword>
<accession>A0ABR0XR44</accession>
<dbReference type="Pfam" id="PF02991">
    <property type="entry name" value="ATG8"/>
    <property type="match status" value="1"/>
</dbReference>
<comment type="subcellular location">
    <subcellularLocation>
        <location evidence="1">Cytoplasm</location>
        <location evidence="1">Cytoskeleton</location>
    </subcellularLocation>
    <subcellularLocation>
        <location evidence="2">Membrane</location>
    </subcellularLocation>
</comment>
<dbReference type="InterPro" id="IPR029071">
    <property type="entry name" value="Ubiquitin-like_domsf"/>
</dbReference>
<evidence type="ECO:0000256" key="6">
    <source>
        <dbReference type="ARBA" id="ARBA00023212"/>
    </source>
</evidence>
<dbReference type="SUPFAM" id="SSF54236">
    <property type="entry name" value="Ubiquitin-like"/>
    <property type="match status" value="1"/>
</dbReference>
<evidence type="ECO:0000256" key="3">
    <source>
        <dbReference type="ARBA" id="ARBA00007293"/>
    </source>
</evidence>
<dbReference type="InterPro" id="IPR004241">
    <property type="entry name" value="Atg8-like"/>
</dbReference>
<evidence type="ECO:0000256" key="8">
    <source>
        <dbReference type="RuleBase" id="RU004384"/>
    </source>
</evidence>
<keyword evidence="10" id="KW-1185">Reference proteome</keyword>
<comment type="caution">
    <text evidence="9">The sequence shown here is derived from an EMBL/GenBank/DDBJ whole genome shotgun (WGS) entry which is preliminary data.</text>
</comment>
<keyword evidence="6" id="KW-0206">Cytoskeleton</keyword>
<protein>
    <recommendedName>
        <fullName evidence="8">Autophagy-related protein</fullName>
    </recommendedName>
</protein>
<dbReference type="Gene3D" id="3.10.20.90">
    <property type="entry name" value="Phosphatidylinositol 3-kinase Catalytic Subunit, Chain A, domain 1"/>
    <property type="match status" value="2"/>
</dbReference>
<evidence type="ECO:0000313" key="10">
    <source>
        <dbReference type="Proteomes" id="UP001318860"/>
    </source>
</evidence>
<evidence type="ECO:0000256" key="7">
    <source>
        <dbReference type="ARBA" id="ARBA00023288"/>
    </source>
</evidence>
<organism evidence="9 10">
    <name type="scientific">Rehmannia glutinosa</name>
    <name type="common">Chinese foxglove</name>
    <dbReference type="NCBI Taxonomy" id="99300"/>
    <lineage>
        <taxon>Eukaryota</taxon>
        <taxon>Viridiplantae</taxon>
        <taxon>Streptophyta</taxon>
        <taxon>Embryophyta</taxon>
        <taxon>Tracheophyta</taxon>
        <taxon>Spermatophyta</taxon>
        <taxon>Magnoliopsida</taxon>
        <taxon>eudicotyledons</taxon>
        <taxon>Gunneridae</taxon>
        <taxon>Pentapetalae</taxon>
        <taxon>asterids</taxon>
        <taxon>lamiids</taxon>
        <taxon>Lamiales</taxon>
        <taxon>Orobanchaceae</taxon>
        <taxon>Rehmannieae</taxon>
        <taxon>Rehmannia</taxon>
    </lineage>
</organism>
<dbReference type="EMBL" id="JABTTQ020000003">
    <property type="protein sequence ID" value="KAK6161510.1"/>
    <property type="molecule type" value="Genomic_DNA"/>
</dbReference>
<comment type="similarity">
    <text evidence="3 8">Belongs to the ATG8 family.</text>
</comment>
<reference evidence="9 10" key="1">
    <citation type="journal article" date="2021" name="Comput. Struct. Biotechnol. J.">
        <title>De novo genome assembly of the potent medicinal plant Rehmannia glutinosa using nanopore technology.</title>
        <authorList>
            <person name="Ma L."/>
            <person name="Dong C."/>
            <person name="Song C."/>
            <person name="Wang X."/>
            <person name="Zheng X."/>
            <person name="Niu Y."/>
            <person name="Chen S."/>
            <person name="Feng W."/>
        </authorList>
    </citation>
    <scope>NUCLEOTIDE SEQUENCE [LARGE SCALE GENOMIC DNA]</scope>
    <source>
        <strain evidence="9">DH-2019</strain>
    </source>
</reference>
<keyword evidence="7" id="KW-0449">Lipoprotein</keyword>
<evidence type="ECO:0000256" key="1">
    <source>
        <dbReference type="ARBA" id="ARBA00004245"/>
    </source>
</evidence>
<name>A0ABR0XR44_REHGL</name>
<keyword evidence="4" id="KW-0833">Ubl conjugation pathway</keyword>
<dbReference type="Proteomes" id="UP001318860">
    <property type="component" value="Unassembled WGS sequence"/>
</dbReference>
<dbReference type="PANTHER" id="PTHR10969">
    <property type="entry name" value="MICROTUBULE-ASSOCIATED PROTEINS 1A/1B LIGHT CHAIN 3-RELATED"/>
    <property type="match status" value="1"/>
</dbReference>
<keyword evidence="8" id="KW-0072">Autophagy</keyword>
<evidence type="ECO:0000256" key="5">
    <source>
        <dbReference type="ARBA" id="ARBA00023136"/>
    </source>
</evidence>
<evidence type="ECO:0000256" key="4">
    <source>
        <dbReference type="ARBA" id="ARBA00022786"/>
    </source>
</evidence>
<sequence>MAKSSFKQEHDLEKRRAEAARIREKYPDRIPMGCLKFLYGASEQHLLTYTDGVGYSFKQIRNRYTPVIVEKAERSDIPNIDKKKYLVPADLTVGQFVYVIRKRIKLSAEKAIFIFVDNVLPPTGAIMSAIYDEKKDEDGFLYVTYSGENTFGYPILP</sequence>
<evidence type="ECO:0000313" key="9">
    <source>
        <dbReference type="EMBL" id="KAK6161510.1"/>
    </source>
</evidence>
<evidence type="ECO:0000256" key="2">
    <source>
        <dbReference type="ARBA" id="ARBA00004370"/>
    </source>
</evidence>
<keyword evidence="5" id="KW-0472">Membrane</keyword>
<proteinExistence type="inferred from homology"/>
<gene>
    <name evidence="9" type="ORF">DH2020_004891</name>
</gene>